<name>A0ABR8ADN6_9CYAN</name>
<organism evidence="1 2">
    <name type="scientific">Calothrix parietina FACHB-288</name>
    <dbReference type="NCBI Taxonomy" id="2692896"/>
    <lineage>
        <taxon>Bacteria</taxon>
        <taxon>Bacillati</taxon>
        <taxon>Cyanobacteriota</taxon>
        <taxon>Cyanophyceae</taxon>
        <taxon>Nostocales</taxon>
        <taxon>Calotrichaceae</taxon>
        <taxon>Calothrix</taxon>
    </lineage>
</organism>
<dbReference type="RefSeq" id="WP_190544508.1">
    <property type="nucleotide sequence ID" value="NZ_CAWPNO010000060.1"/>
</dbReference>
<comment type="caution">
    <text evidence="1">The sequence shown here is derived from an EMBL/GenBank/DDBJ whole genome shotgun (WGS) entry which is preliminary data.</text>
</comment>
<keyword evidence="2" id="KW-1185">Reference proteome</keyword>
<gene>
    <name evidence="1" type="ORF">H6G24_18420</name>
</gene>
<reference evidence="1 2" key="1">
    <citation type="journal article" date="2020" name="ISME J.">
        <title>Comparative genomics reveals insights into cyanobacterial evolution and habitat adaptation.</title>
        <authorList>
            <person name="Chen M.Y."/>
            <person name="Teng W.K."/>
            <person name="Zhao L."/>
            <person name="Hu C.X."/>
            <person name="Zhou Y.K."/>
            <person name="Han B.P."/>
            <person name="Song L.R."/>
            <person name="Shu W.S."/>
        </authorList>
    </citation>
    <scope>NUCLEOTIDE SEQUENCE [LARGE SCALE GENOMIC DNA]</scope>
    <source>
        <strain evidence="1 2">FACHB-288</strain>
    </source>
</reference>
<sequence length="59" mass="6997">MLLYPLRSLATIEISYIQVQYWQFRHVLSSSLSLITRLSQRYFPVCKWALGIGHWAKVK</sequence>
<accession>A0ABR8ADN6</accession>
<evidence type="ECO:0000313" key="1">
    <source>
        <dbReference type="EMBL" id="MBD2197453.1"/>
    </source>
</evidence>
<dbReference type="Proteomes" id="UP000658514">
    <property type="component" value="Unassembled WGS sequence"/>
</dbReference>
<evidence type="ECO:0000313" key="2">
    <source>
        <dbReference type="Proteomes" id="UP000658514"/>
    </source>
</evidence>
<proteinExistence type="predicted"/>
<dbReference type="EMBL" id="JACJQH010000028">
    <property type="protein sequence ID" value="MBD2197453.1"/>
    <property type="molecule type" value="Genomic_DNA"/>
</dbReference>
<protein>
    <submittedName>
        <fullName evidence="1">Uncharacterized protein</fullName>
    </submittedName>
</protein>